<evidence type="ECO:0000313" key="2">
    <source>
        <dbReference type="EMBL" id="AHZ10884.1"/>
    </source>
</evidence>
<dbReference type="Proteomes" id="UP000026904">
    <property type="component" value="Segment"/>
</dbReference>
<name>A0A024B2L9_9CAUD</name>
<sequence length="81" mass="9670">MMNDYNKEKLNKLKIKRSELHKQALQLSNQIVENEIERKEVNDKDLLVILNNKLIALANLKNYTIDHITYIQIEMDKIGRY</sequence>
<evidence type="ECO:0000313" key="3">
    <source>
        <dbReference type="Proteomes" id="UP000026904"/>
    </source>
</evidence>
<keyword evidence="3" id="KW-1185">Reference proteome</keyword>
<protein>
    <submittedName>
        <fullName evidence="2">Uncharacterized protein</fullName>
    </submittedName>
</protein>
<organism evidence="2 3">
    <name type="scientific">Lactococcus phage WP-2</name>
    <dbReference type="NCBI Taxonomy" id="1486423"/>
    <lineage>
        <taxon>Viruses</taxon>
        <taxon>Duplodnaviria</taxon>
        <taxon>Heunggongvirae</taxon>
        <taxon>Uroviricota</taxon>
        <taxon>Caudoviricetes</taxon>
        <taxon>Rountreeviridae</taxon>
        <taxon>Negarvirus</taxon>
        <taxon>Negarvirus WP2</taxon>
    </lineage>
</organism>
<keyword evidence="1" id="KW-0175">Coiled coil</keyword>
<accession>A0A024B2L9</accession>
<gene>
    <name evidence="2" type="ORF">WP2_12</name>
</gene>
<reference evidence="2 3" key="1">
    <citation type="journal article" date="2014" name="Gene">
        <title>Comparative genomic analysis of Lactococcus garvieae phage WP-2, a new member of Picovirinae subfamily of Podoviridae.</title>
        <authorList>
            <person name="Ghasemi S.M."/>
            <person name="Bouzari M."/>
            <person name="Yoon B.H."/>
            <person name="Chang H.I."/>
        </authorList>
    </citation>
    <scope>NUCLEOTIDE SEQUENCE [LARGE SCALE GENOMIC DNA]</scope>
    <source>
        <strain evidence="2">WP-2</strain>
    </source>
</reference>
<dbReference type="KEGG" id="vg:19488295"/>
<feature type="coiled-coil region" evidence="1">
    <location>
        <begin position="10"/>
        <end position="42"/>
    </location>
</feature>
<dbReference type="RefSeq" id="YP_009032589.1">
    <property type="nucleotide sequence ID" value="NC_024149.1"/>
</dbReference>
<evidence type="ECO:0000256" key="1">
    <source>
        <dbReference type="SAM" id="Coils"/>
    </source>
</evidence>
<dbReference type="EMBL" id="KJ528544">
    <property type="protein sequence ID" value="AHZ10884.1"/>
    <property type="molecule type" value="Genomic_DNA"/>
</dbReference>
<proteinExistence type="predicted"/>
<dbReference type="GeneID" id="19488295"/>